<gene>
    <name evidence="1" type="ORF">Ldro_1648</name>
</gene>
<dbReference type="Proteomes" id="UP000054736">
    <property type="component" value="Unassembled WGS sequence"/>
</dbReference>
<keyword evidence="2" id="KW-1185">Reference proteome</keyword>
<dbReference type="AlphaFoldDB" id="A0A0W0SXP2"/>
<dbReference type="EMBL" id="LNXY01000020">
    <property type="protein sequence ID" value="KTC88029.1"/>
    <property type="molecule type" value="Genomic_DNA"/>
</dbReference>
<dbReference type="PATRIC" id="fig|1212489.4.peg.1742"/>
<proteinExistence type="predicted"/>
<organism evidence="1 2">
    <name type="scientific">Legionella drozanskii LLAP-1</name>
    <dbReference type="NCBI Taxonomy" id="1212489"/>
    <lineage>
        <taxon>Bacteria</taxon>
        <taxon>Pseudomonadati</taxon>
        <taxon>Pseudomonadota</taxon>
        <taxon>Gammaproteobacteria</taxon>
        <taxon>Legionellales</taxon>
        <taxon>Legionellaceae</taxon>
        <taxon>Legionella</taxon>
    </lineage>
</organism>
<evidence type="ECO:0000313" key="2">
    <source>
        <dbReference type="Proteomes" id="UP000054736"/>
    </source>
</evidence>
<comment type="caution">
    <text evidence="1">The sequence shown here is derived from an EMBL/GenBank/DDBJ whole genome shotgun (WGS) entry which is preliminary data.</text>
</comment>
<accession>A0A0W0SXP2</accession>
<sequence>MLDKQSRDLKQVYTEYEEAKQKKQIEVEIRKGSGNYIHFIAITLAKDKEYKELRALFELYGGNSKLQYAAIIGFVEGADPNKVEEYRALYQIPVNIIARIYAKSSPEGTEVPRFYQIIDRLVVQGEVGEKLIAVMDRLALGKNSWNPYWIGCSAKLDAIISAIENLEKTSSDTEFCQNIIDASSDQDSELYRALNIPRISRVTFWGQFGYERSKSLIAVQETCNVTLR</sequence>
<evidence type="ECO:0000313" key="1">
    <source>
        <dbReference type="EMBL" id="KTC88029.1"/>
    </source>
</evidence>
<dbReference type="OrthoDB" id="5652468at2"/>
<protein>
    <submittedName>
        <fullName evidence="1">Uncharacterized protein</fullName>
    </submittedName>
</protein>
<dbReference type="STRING" id="1212489.Ldro_1648"/>
<name>A0A0W0SXP2_9GAMM</name>
<reference evidence="1 2" key="1">
    <citation type="submission" date="2015-11" db="EMBL/GenBank/DDBJ databases">
        <title>Genomic analysis of 38 Legionella species identifies large and diverse effector repertoires.</title>
        <authorList>
            <person name="Burstein D."/>
            <person name="Amaro F."/>
            <person name="Zusman T."/>
            <person name="Lifshitz Z."/>
            <person name="Cohen O."/>
            <person name="Gilbert J.A."/>
            <person name="Pupko T."/>
            <person name="Shuman H.A."/>
            <person name="Segal G."/>
        </authorList>
    </citation>
    <scope>NUCLEOTIDE SEQUENCE [LARGE SCALE GENOMIC DNA]</scope>
    <source>
        <strain evidence="1 2">ATCC 700990</strain>
    </source>
</reference>
<dbReference type="RefSeq" id="WP_058495926.1">
    <property type="nucleotide sequence ID" value="NZ_CAAAIU010000002.1"/>
</dbReference>